<evidence type="ECO:0000313" key="2">
    <source>
        <dbReference type="EMBL" id="GAG49450.1"/>
    </source>
</evidence>
<sequence>PSAPYAAIAGAAAAGVIAVGAGAWYARRRWLG</sequence>
<comment type="caution">
    <text evidence="2">The sequence shown here is derived from an EMBL/GenBank/DDBJ whole genome shotgun (WGS) entry which is preliminary data.</text>
</comment>
<proteinExistence type="predicted"/>
<reference evidence="2" key="1">
    <citation type="journal article" date="2014" name="Front. Microbiol.">
        <title>High frequency of phylogenetically diverse reductive dehalogenase-homologous genes in deep subseafloor sedimentary metagenomes.</title>
        <authorList>
            <person name="Kawai M."/>
            <person name="Futagami T."/>
            <person name="Toyoda A."/>
            <person name="Takaki Y."/>
            <person name="Nishi S."/>
            <person name="Hori S."/>
            <person name="Arai W."/>
            <person name="Tsubouchi T."/>
            <person name="Morono Y."/>
            <person name="Uchiyama I."/>
            <person name="Ito T."/>
            <person name="Fujiyama A."/>
            <person name="Inagaki F."/>
            <person name="Takami H."/>
        </authorList>
    </citation>
    <scope>NUCLEOTIDE SEQUENCE</scope>
    <source>
        <strain evidence="2">Expedition CK06-06</strain>
    </source>
</reference>
<keyword evidence="1" id="KW-1133">Transmembrane helix</keyword>
<evidence type="ECO:0000256" key="1">
    <source>
        <dbReference type="SAM" id="Phobius"/>
    </source>
</evidence>
<keyword evidence="1" id="KW-0812">Transmembrane</keyword>
<dbReference type="AlphaFoldDB" id="X0Y1B0"/>
<keyword evidence="1" id="KW-0472">Membrane</keyword>
<gene>
    <name evidence="2" type="ORF">S01H1_85337</name>
</gene>
<feature type="non-terminal residue" evidence="2">
    <location>
        <position position="1"/>
    </location>
</feature>
<dbReference type="EMBL" id="BARS01058569">
    <property type="protein sequence ID" value="GAG49450.1"/>
    <property type="molecule type" value="Genomic_DNA"/>
</dbReference>
<feature type="transmembrane region" description="Helical" evidence="1">
    <location>
        <begin position="6"/>
        <end position="26"/>
    </location>
</feature>
<accession>X0Y1B0</accession>
<protein>
    <submittedName>
        <fullName evidence="2">Uncharacterized protein</fullName>
    </submittedName>
</protein>
<organism evidence="2">
    <name type="scientific">marine sediment metagenome</name>
    <dbReference type="NCBI Taxonomy" id="412755"/>
    <lineage>
        <taxon>unclassified sequences</taxon>
        <taxon>metagenomes</taxon>
        <taxon>ecological metagenomes</taxon>
    </lineage>
</organism>
<name>X0Y1B0_9ZZZZ</name>